<evidence type="ECO:0000313" key="3">
    <source>
        <dbReference type="EnsemblMetazoa" id="PPAI002115-PA"/>
    </source>
</evidence>
<sequence length="918" mass="107046">MYKVLRRCLTIQARQIPRMTVNSSRVFCAKCLKQEFQLPLVTSNLSIRTFSSDFSDEEDSEEEDLSEITPSELEIKTRDILYVNSSQWDETMRKLKECSSIEEVYSELRNLSEKDQDVKLEHLVQSILTLWDIQKELIISRKADNDGKILKYSQDSPELQYLLEKLEEKVESLSCEEASCCLLYLSKLGSESQSSLTEKLHDQFLSLVSQKSNDFPLTALSRFTVYFNTRRNFSIFSIYSTIIPSLIHLLKNCSSSEDIRLLTICMGNLFHIIPPCHLDLYREKVDELYEKGILCPSASRSILRVVNFLNFIHWSHDNTLLIRKLVLLLQEGIPEMDTRELVGLCRVFHSQLEPAHFIPDLVAQSRKLMEKTPSADLLECFVLDSVPETRNRVTQEAEKIIEKGDFLTATSFSGLFKVLRFLKTSNVRLFNAYWSHVLRKISLDETEQENYRLARHCHRYMHFNNNLGGTYRFYNFEKYLVSLIMQELENGVSRFIPSKFSKIAPFVIAYGHTEKSREKLPEFLVERIEQMQEQFSANDCLNLSRGIQIALELRYRSHISDELGSQLARIETVFNACAEKVLAQKNIHLSDLSSLIRAYNARKAPRTTDLFDRLIWRYEEDTSELNSRLIRDITFNLNASHFHLPKTCRKMIDYLAQNEKYIIGDTAEKILYCCYNIGYPIDNEVILRKAANIIQRDFNFMSGLSIVQSCLALCFYRALPTDLVDRVFCTDFIQRLEHEIRLCYSKATYPQRVFHQVMQLNRAVCLDYPERNVPWFQQNFIESRVAAFNLAQSKFHADVHEILHSLTTSRDVIRVNHITPYGYRVDFVMHFDHLKRLIPPPKSDAPVENVSKVALLLHRREAFCENSTHLRGNEQLKQRHLEILGYRVLHLAQNDWNSMYLSVPGAKSRFLRNMLSIT</sequence>
<dbReference type="GO" id="GO:0005759">
    <property type="term" value="C:mitochondrial matrix"/>
    <property type="evidence" value="ECO:0007669"/>
    <property type="project" value="TreeGrafter"/>
</dbReference>
<dbReference type="InterPro" id="IPR050870">
    <property type="entry name" value="FAST_kinase"/>
</dbReference>
<name>A0A1B0EVM3_PHLPP</name>
<dbReference type="GO" id="GO:0003723">
    <property type="term" value="F:RNA binding"/>
    <property type="evidence" value="ECO:0007669"/>
    <property type="project" value="TreeGrafter"/>
</dbReference>
<evidence type="ECO:0000256" key="2">
    <source>
        <dbReference type="ARBA" id="ARBA00023128"/>
    </source>
</evidence>
<dbReference type="PANTHER" id="PTHR21228:SF72">
    <property type="entry name" value="LD32258P"/>
    <property type="match status" value="1"/>
</dbReference>
<comment type="subcellular location">
    <subcellularLocation>
        <location evidence="1">Mitochondrion</location>
    </subcellularLocation>
</comment>
<evidence type="ECO:0000256" key="1">
    <source>
        <dbReference type="ARBA" id="ARBA00004173"/>
    </source>
</evidence>
<keyword evidence="4" id="KW-1185">Reference proteome</keyword>
<evidence type="ECO:0000313" key="4">
    <source>
        <dbReference type="Proteomes" id="UP000092462"/>
    </source>
</evidence>
<dbReference type="GO" id="GO:0044528">
    <property type="term" value="P:regulation of mitochondrial mRNA stability"/>
    <property type="evidence" value="ECO:0007669"/>
    <property type="project" value="InterPro"/>
</dbReference>
<proteinExistence type="predicted"/>
<dbReference type="EMBL" id="AJVK01011172">
    <property type="status" value="NOT_ANNOTATED_CDS"/>
    <property type="molecule type" value="Genomic_DNA"/>
</dbReference>
<dbReference type="EMBL" id="AJVK01011171">
    <property type="status" value="NOT_ANNOTATED_CDS"/>
    <property type="molecule type" value="Genomic_DNA"/>
</dbReference>
<dbReference type="VEuPathDB" id="VectorBase:PPAI002115"/>
<dbReference type="VEuPathDB" id="VectorBase:PPAPM1_007963"/>
<keyword evidence="2" id="KW-0496">Mitochondrion</keyword>
<dbReference type="Pfam" id="PF08373">
    <property type="entry name" value="RAP"/>
    <property type="match status" value="1"/>
</dbReference>
<protein>
    <submittedName>
        <fullName evidence="3">Uncharacterized protein</fullName>
    </submittedName>
</protein>
<dbReference type="PANTHER" id="PTHR21228">
    <property type="entry name" value="FAST LEU-RICH DOMAIN-CONTAINING"/>
    <property type="match status" value="1"/>
</dbReference>
<dbReference type="InterPro" id="IPR013584">
    <property type="entry name" value="RAP"/>
</dbReference>
<reference evidence="3" key="1">
    <citation type="submission" date="2022-08" db="UniProtKB">
        <authorList>
            <consortium name="EnsemblMetazoa"/>
        </authorList>
    </citation>
    <scope>IDENTIFICATION</scope>
    <source>
        <strain evidence="3">Israel</strain>
    </source>
</reference>
<dbReference type="SMART" id="SM00952">
    <property type="entry name" value="RAP"/>
    <property type="match status" value="1"/>
</dbReference>
<dbReference type="InterPro" id="IPR013579">
    <property type="entry name" value="FAST_2"/>
</dbReference>
<dbReference type="PROSITE" id="PS51286">
    <property type="entry name" value="RAP"/>
    <property type="match status" value="1"/>
</dbReference>
<organism evidence="3 4">
    <name type="scientific">Phlebotomus papatasi</name>
    <name type="common">Sandfly</name>
    <dbReference type="NCBI Taxonomy" id="29031"/>
    <lineage>
        <taxon>Eukaryota</taxon>
        <taxon>Metazoa</taxon>
        <taxon>Ecdysozoa</taxon>
        <taxon>Arthropoda</taxon>
        <taxon>Hexapoda</taxon>
        <taxon>Insecta</taxon>
        <taxon>Pterygota</taxon>
        <taxon>Neoptera</taxon>
        <taxon>Endopterygota</taxon>
        <taxon>Diptera</taxon>
        <taxon>Nematocera</taxon>
        <taxon>Psychodoidea</taxon>
        <taxon>Psychodidae</taxon>
        <taxon>Phlebotomus</taxon>
        <taxon>Phlebotomus</taxon>
    </lineage>
</organism>
<dbReference type="Pfam" id="PF06743">
    <property type="entry name" value="FAST_1"/>
    <property type="match status" value="1"/>
</dbReference>
<accession>A0A1B0EVM3</accession>
<dbReference type="Proteomes" id="UP000092462">
    <property type="component" value="Unassembled WGS sequence"/>
</dbReference>
<dbReference type="Pfam" id="PF08368">
    <property type="entry name" value="FAST_2"/>
    <property type="match status" value="1"/>
</dbReference>
<dbReference type="AlphaFoldDB" id="A0A1B0EVM3"/>
<dbReference type="EnsemblMetazoa" id="PPAI002115-RA">
    <property type="protein sequence ID" value="PPAI002115-PA"/>
    <property type="gene ID" value="PPAI002115"/>
</dbReference>
<dbReference type="InterPro" id="IPR010622">
    <property type="entry name" value="FAST_Leu-rich"/>
</dbReference>
<dbReference type="GO" id="GO:0035770">
    <property type="term" value="C:ribonucleoprotein granule"/>
    <property type="evidence" value="ECO:0007669"/>
    <property type="project" value="TreeGrafter"/>
</dbReference>
<dbReference type="GO" id="GO:0000963">
    <property type="term" value="P:mitochondrial RNA processing"/>
    <property type="evidence" value="ECO:0007669"/>
    <property type="project" value="TreeGrafter"/>
</dbReference>